<dbReference type="GO" id="GO:0005975">
    <property type="term" value="P:carbohydrate metabolic process"/>
    <property type="evidence" value="ECO:0007669"/>
    <property type="project" value="InterPro"/>
</dbReference>
<dbReference type="Gene3D" id="3.20.20.370">
    <property type="entry name" value="Glycoside hydrolase/deacetylase"/>
    <property type="match status" value="1"/>
</dbReference>
<accession>A0A1H4IN26</accession>
<dbReference type="RefSeq" id="WP_073368373.1">
    <property type="nucleotide sequence ID" value="NZ_FNTL01000002.1"/>
</dbReference>
<evidence type="ECO:0000259" key="1">
    <source>
        <dbReference type="PROSITE" id="PS51677"/>
    </source>
</evidence>
<sequence>MPLQLPAGKKIAVNIGADFDAHSCWMGTFGLTSPGVLSRGDFDAEVGVPRLLDALRRYEVLGNFFTPGHTMETFPEVFQSVLDAGHEISAHGCWHEPIMKLEPAQERDLFEKALAQHEKYVGFVPRGYRSPAWDFTDTTLSLIEEYGLDWDSSLMGRDLEPYHPRPTEVRYEEGNRRGEPSPILEFPVSWYLDDFPAVEHIPGVNAGMQSPEVIYQRWKDHFDFAYQRVPNGLVTITVHPQSIGRPHNLMMFERLLDYMTSFDDVLFTNLSTLYDLWSEDETAPTSASASSQQL</sequence>
<dbReference type="EMBL" id="FNTL01000002">
    <property type="protein sequence ID" value="SEB35494.1"/>
    <property type="molecule type" value="Genomic_DNA"/>
</dbReference>
<protein>
    <submittedName>
        <fullName evidence="2">Polysaccharide deacetylase</fullName>
    </submittedName>
</protein>
<dbReference type="Pfam" id="PF01522">
    <property type="entry name" value="Polysacc_deac_1"/>
    <property type="match status" value="1"/>
</dbReference>
<evidence type="ECO:0000313" key="2">
    <source>
        <dbReference type="EMBL" id="SEB35494.1"/>
    </source>
</evidence>
<dbReference type="InterPro" id="IPR037950">
    <property type="entry name" value="PgdA-like"/>
</dbReference>
<dbReference type="PROSITE" id="PS51677">
    <property type="entry name" value="NODB"/>
    <property type="match status" value="1"/>
</dbReference>
<dbReference type="InterPro" id="IPR011330">
    <property type="entry name" value="Glyco_hydro/deAcase_b/a-brl"/>
</dbReference>
<gene>
    <name evidence="2" type="ORF">SAMN04490220_0287</name>
</gene>
<dbReference type="AlphaFoldDB" id="A0A1H4IN26"/>
<dbReference type="Proteomes" id="UP000183407">
    <property type="component" value="Unassembled WGS sequence"/>
</dbReference>
<dbReference type="PANTHER" id="PTHR47561:SF1">
    <property type="entry name" value="POLYSACCHARIDE DEACETYLASE FAMILY PROTEIN (AFU_ORTHOLOGUE AFUA_6G05030)"/>
    <property type="match status" value="1"/>
</dbReference>
<reference evidence="3" key="1">
    <citation type="submission" date="2016-10" db="EMBL/GenBank/DDBJ databases">
        <authorList>
            <person name="Varghese N."/>
        </authorList>
    </citation>
    <scope>NUCLEOTIDE SEQUENCE [LARGE SCALE GENOMIC DNA]</scope>
    <source>
        <strain evidence="3">DSM 44719</strain>
    </source>
</reference>
<dbReference type="InterPro" id="IPR002509">
    <property type="entry name" value="NODB_dom"/>
</dbReference>
<name>A0A1H4IN26_RHOJO</name>
<dbReference type="GO" id="GO:0016810">
    <property type="term" value="F:hydrolase activity, acting on carbon-nitrogen (but not peptide) bonds"/>
    <property type="evidence" value="ECO:0007669"/>
    <property type="project" value="InterPro"/>
</dbReference>
<feature type="domain" description="NodB homology" evidence="1">
    <location>
        <begin position="34"/>
        <end position="294"/>
    </location>
</feature>
<evidence type="ECO:0000313" key="3">
    <source>
        <dbReference type="Proteomes" id="UP000183407"/>
    </source>
</evidence>
<dbReference type="OrthoDB" id="9784220at2"/>
<organism evidence="2 3">
    <name type="scientific">Rhodococcus jostii</name>
    <dbReference type="NCBI Taxonomy" id="132919"/>
    <lineage>
        <taxon>Bacteria</taxon>
        <taxon>Bacillati</taxon>
        <taxon>Actinomycetota</taxon>
        <taxon>Actinomycetes</taxon>
        <taxon>Mycobacteriales</taxon>
        <taxon>Nocardiaceae</taxon>
        <taxon>Rhodococcus</taxon>
    </lineage>
</organism>
<dbReference type="PANTHER" id="PTHR47561">
    <property type="entry name" value="POLYSACCHARIDE DEACETYLASE FAMILY PROTEIN (AFU_ORTHOLOGUE AFUA_6G05030)"/>
    <property type="match status" value="1"/>
</dbReference>
<proteinExistence type="predicted"/>
<dbReference type="SUPFAM" id="SSF88713">
    <property type="entry name" value="Glycoside hydrolase/deacetylase"/>
    <property type="match status" value="1"/>
</dbReference>
<dbReference type="CDD" id="cd10938">
    <property type="entry name" value="CE4_HpPgdA_like"/>
    <property type="match status" value="1"/>
</dbReference>